<dbReference type="InterPro" id="IPR004564">
    <property type="entry name" value="OM_lipoprot_carrier_LolA-like"/>
</dbReference>
<comment type="similarity">
    <text evidence="2 10">Belongs to the LolA family.</text>
</comment>
<evidence type="ECO:0000256" key="8">
    <source>
        <dbReference type="ARBA" id="ARBA00022927"/>
    </source>
</evidence>
<evidence type="ECO:0000256" key="7">
    <source>
        <dbReference type="ARBA" id="ARBA00022764"/>
    </source>
</evidence>
<dbReference type="RefSeq" id="WP_070990823.1">
    <property type="nucleotide sequence ID" value="NZ_CBCSHD010000001.1"/>
</dbReference>
<gene>
    <name evidence="10" type="primary">lolA</name>
    <name evidence="11" type="ORF">BIW53_05270</name>
</gene>
<evidence type="ECO:0000256" key="3">
    <source>
        <dbReference type="ARBA" id="ARBA00011245"/>
    </source>
</evidence>
<comment type="subcellular location">
    <subcellularLocation>
        <location evidence="1 10">Periplasm</location>
    </subcellularLocation>
</comment>
<reference evidence="11 12" key="1">
    <citation type="submission" date="2016-10" db="EMBL/GenBank/DDBJ databases">
        <title>Pseudoalteromonas amylolytica sp. nov., isolated from the surface seawater.</title>
        <authorList>
            <person name="Wu Y.-H."/>
            <person name="Cheng H."/>
            <person name="Jin X.-B."/>
            <person name="Wang C.-S."/>
            <person name="Xu X.-W."/>
        </authorList>
    </citation>
    <scope>NUCLEOTIDE SEQUENCE [LARGE SCALE GENOMIC DNA]</scope>
    <source>
        <strain evidence="11 12">JCM 12483</strain>
    </source>
</reference>
<dbReference type="GO" id="GO:0044874">
    <property type="term" value="P:lipoprotein localization to outer membrane"/>
    <property type="evidence" value="ECO:0007669"/>
    <property type="project" value="UniProtKB-UniRule"/>
</dbReference>
<dbReference type="CDD" id="cd16325">
    <property type="entry name" value="LolA"/>
    <property type="match status" value="1"/>
</dbReference>
<dbReference type="OrthoDB" id="9787361at2"/>
<evidence type="ECO:0000256" key="5">
    <source>
        <dbReference type="ARBA" id="ARBA00022448"/>
    </source>
</evidence>
<name>A0A1S1NBG5_9GAMM</name>
<dbReference type="InterPro" id="IPR018323">
    <property type="entry name" value="OM_lipoprot_carrier_LolA_Pbac"/>
</dbReference>
<keyword evidence="5 10" id="KW-0813">Transport</keyword>
<dbReference type="InterPro" id="IPR029046">
    <property type="entry name" value="LolA/LolB/LppX"/>
</dbReference>
<dbReference type="Gene3D" id="2.50.20.10">
    <property type="entry name" value="Lipoprotein localisation LolA/LolB/LppX"/>
    <property type="match status" value="1"/>
</dbReference>
<dbReference type="AlphaFoldDB" id="A0A1S1NBG5"/>
<comment type="caution">
    <text evidence="11">The sequence shown here is derived from an EMBL/GenBank/DDBJ whole genome shotgun (WGS) entry which is preliminary data.</text>
</comment>
<dbReference type="GO" id="GO:0042953">
    <property type="term" value="P:lipoprotein transport"/>
    <property type="evidence" value="ECO:0007669"/>
    <property type="project" value="InterPro"/>
</dbReference>
<dbReference type="PANTHER" id="PTHR35869:SF1">
    <property type="entry name" value="OUTER-MEMBRANE LIPOPROTEIN CARRIER PROTEIN"/>
    <property type="match status" value="1"/>
</dbReference>
<sequence precursor="true">MNLKKYVSKSALVVLGLTLSATAIADASSELKEKLSHINTFQATFSQQVFDEQGNILQQGSGNIALAHPMKIRWQQIQPDETLFVSDGAKTYYYDMFAEQVTVMNSQGLVDTTPFVLLTTRADEQWAKYQVSQTDLGYLITPNEGVESQVETLEVQFSQQHDLHSVSVKDVSGQTSKFSFHDGQLNKVLEDALFSFTVPKGVVVDDQTQGE</sequence>
<dbReference type="HAMAP" id="MF_00240">
    <property type="entry name" value="LolA"/>
    <property type="match status" value="1"/>
</dbReference>
<keyword evidence="11" id="KW-0449">Lipoprotein</keyword>
<keyword evidence="6 10" id="KW-0732">Signal</keyword>
<dbReference type="Pfam" id="PF03548">
    <property type="entry name" value="LolA"/>
    <property type="match status" value="1"/>
</dbReference>
<dbReference type="EMBL" id="MNAN01000026">
    <property type="protein sequence ID" value="OHU96735.1"/>
    <property type="molecule type" value="Genomic_DNA"/>
</dbReference>
<comment type="subunit">
    <text evidence="3 10">Monomer.</text>
</comment>
<protein>
    <recommendedName>
        <fullName evidence="4 10">Outer-membrane lipoprotein carrier protein</fullName>
    </recommendedName>
</protein>
<feature type="chain" id="PRO_5010391402" description="Outer-membrane lipoprotein carrier protein" evidence="10">
    <location>
        <begin position="26"/>
        <end position="211"/>
    </location>
</feature>
<dbReference type="SUPFAM" id="SSF89392">
    <property type="entry name" value="Prokaryotic lipoproteins and lipoprotein localization factors"/>
    <property type="match status" value="1"/>
</dbReference>
<keyword evidence="8 10" id="KW-0653">Protein transport</keyword>
<keyword evidence="7 10" id="KW-0574">Periplasm</keyword>
<comment type="function">
    <text evidence="10">Participates in the translocation of lipoproteins from the inner membrane to the outer membrane. Only forms a complex with a lipoprotein if the residue after the N-terminal Cys is not an aspartate (The Asp acts as a targeting signal to indicate that the lipoprotein should stay in the inner membrane).</text>
</comment>
<dbReference type="PANTHER" id="PTHR35869">
    <property type="entry name" value="OUTER-MEMBRANE LIPOPROTEIN CARRIER PROTEIN"/>
    <property type="match status" value="1"/>
</dbReference>
<dbReference type="STRING" id="327939.BIW53_05270"/>
<dbReference type="NCBIfam" id="TIGR00547">
    <property type="entry name" value="lolA"/>
    <property type="match status" value="1"/>
</dbReference>
<keyword evidence="12" id="KW-1185">Reference proteome</keyword>
<evidence type="ECO:0000256" key="4">
    <source>
        <dbReference type="ARBA" id="ARBA00014035"/>
    </source>
</evidence>
<evidence type="ECO:0000313" key="11">
    <source>
        <dbReference type="EMBL" id="OHU96735.1"/>
    </source>
</evidence>
<feature type="signal peptide" evidence="10">
    <location>
        <begin position="1"/>
        <end position="25"/>
    </location>
</feature>
<evidence type="ECO:0000256" key="6">
    <source>
        <dbReference type="ARBA" id="ARBA00022729"/>
    </source>
</evidence>
<organism evidence="11 12">
    <name type="scientific">Pseudoalteromonas byunsanensis</name>
    <dbReference type="NCBI Taxonomy" id="327939"/>
    <lineage>
        <taxon>Bacteria</taxon>
        <taxon>Pseudomonadati</taxon>
        <taxon>Pseudomonadota</taxon>
        <taxon>Gammaproteobacteria</taxon>
        <taxon>Alteromonadales</taxon>
        <taxon>Pseudoalteromonadaceae</taxon>
        <taxon>Pseudoalteromonas</taxon>
    </lineage>
</organism>
<evidence type="ECO:0000313" key="12">
    <source>
        <dbReference type="Proteomes" id="UP000180253"/>
    </source>
</evidence>
<accession>A0A1S1NBG5</accession>
<evidence type="ECO:0000256" key="1">
    <source>
        <dbReference type="ARBA" id="ARBA00004418"/>
    </source>
</evidence>
<dbReference type="GO" id="GO:0030288">
    <property type="term" value="C:outer membrane-bounded periplasmic space"/>
    <property type="evidence" value="ECO:0007669"/>
    <property type="project" value="TreeGrafter"/>
</dbReference>
<keyword evidence="9 10" id="KW-0143">Chaperone</keyword>
<evidence type="ECO:0000256" key="2">
    <source>
        <dbReference type="ARBA" id="ARBA00007615"/>
    </source>
</evidence>
<dbReference type="Proteomes" id="UP000180253">
    <property type="component" value="Unassembled WGS sequence"/>
</dbReference>
<evidence type="ECO:0000256" key="10">
    <source>
        <dbReference type="HAMAP-Rule" id="MF_00240"/>
    </source>
</evidence>
<evidence type="ECO:0000256" key="9">
    <source>
        <dbReference type="ARBA" id="ARBA00023186"/>
    </source>
</evidence>
<proteinExistence type="inferred from homology"/>